<gene>
    <name evidence="2" type="ORF">ABFY20_17830</name>
</gene>
<protein>
    <recommendedName>
        <fullName evidence="3">Carbohydrate kinase PfkB domain-containing protein</fullName>
    </recommendedName>
</protein>
<dbReference type="InterPro" id="IPR029056">
    <property type="entry name" value="Ribokinase-like"/>
</dbReference>
<dbReference type="Gene3D" id="3.40.1190.20">
    <property type="match status" value="1"/>
</dbReference>
<feature type="region of interest" description="Disordered" evidence="1">
    <location>
        <begin position="260"/>
        <end position="280"/>
    </location>
</feature>
<evidence type="ECO:0000256" key="1">
    <source>
        <dbReference type="SAM" id="MobiDB-lite"/>
    </source>
</evidence>
<evidence type="ECO:0000313" key="2">
    <source>
        <dbReference type="EMBL" id="XDI05156.1"/>
    </source>
</evidence>
<sequence length="317" mass="32498">MAADESVVIAGHVCVDEIVTASGTRRMPGSPAVFMAPVLLDGGVAPMVAAPHGPDFSALGAGLRMLEPESHTGTLVYVNDLTGSRRTQSVREADAAALGLPGPSVVRALERARALLFTPLLPDPQPSIVAAYTAALPDNALRLVLLQGYLRELDPTTDAHGGRAVHERGFVEAPDLLPLFDVAVLSDEDLPGGAHAAASAWAAAHPATAVIVTRGAAGASVYQGRERTDVAAYDVGKLAADALVGAGDQFGAELTLALLDSPDGHSPDGPRATARERRGLVSAVTRATRSTALRLADRSTSTVPASPLTAAGHTGDR</sequence>
<name>A0AB39BFH8_9MICO</name>
<evidence type="ECO:0008006" key="3">
    <source>
        <dbReference type="Google" id="ProtNLM"/>
    </source>
</evidence>
<organism evidence="2">
    <name type="scientific">Herbiconiux sp. A18JL235</name>
    <dbReference type="NCBI Taxonomy" id="3152363"/>
    <lineage>
        <taxon>Bacteria</taxon>
        <taxon>Bacillati</taxon>
        <taxon>Actinomycetota</taxon>
        <taxon>Actinomycetes</taxon>
        <taxon>Micrococcales</taxon>
        <taxon>Microbacteriaceae</taxon>
        <taxon>Herbiconiux</taxon>
    </lineage>
</organism>
<accession>A0AB39BFH8</accession>
<reference evidence="2" key="1">
    <citation type="submission" date="2024-05" db="EMBL/GenBank/DDBJ databases">
        <title>Herbiconiux sp. A18JL235.</title>
        <authorList>
            <person name="Zhang G."/>
        </authorList>
    </citation>
    <scope>NUCLEOTIDE SEQUENCE</scope>
    <source>
        <strain evidence="2">A18JL235</strain>
    </source>
</reference>
<feature type="region of interest" description="Disordered" evidence="1">
    <location>
        <begin position="294"/>
        <end position="317"/>
    </location>
</feature>
<dbReference type="EMBL" id="CP162511">
    <property type="protein sequence ID" value="XDI05156.1"/>
    <property type="molecule type" value="Genomic_DNA"/>
</dbReference>
<dbReference type="RefSeq" id="WP_368497539.1">
    <property type="nucleotide sequence ID" value="NZ_CP162511.1"/>
</dbReference>
<proteinExistence type="predicted"/>
<dbReference type="SUPFAM" id="SSF53613">
    <property type="entry name" value="Ribokinase-like"/>
    <property type="match status" value="1"/>
</dbReference>
<feature type="compositionally biased region" description="Basic and acidic residues" evidence="1">
    <location>
        <begin position="262"/>
        <end position="279"/>
    </location>
</feature>
<dbReference type="AlphaFoldDB" id="A0AB39BFH8"/>